<proteinExistence type="predicted"/>
<dbReference type="AlphaFoldDB" id="A0A2Z5ZNA8"/>
<reference evidence="2 3" key="1">
    <citation type="submission" date="2018-02" db="EMBL/GenBank/DDBJ databases">
        <title>Acetobacter orientalis genome.</title>
        <authorList>
            <person name="Nakashima N."/>
            <person name="Tamura T."/>
        </authorList>
    </citation>
    <scope>NUCLEOTIDE SEQUENCE [LARGE SCALE GENOMIC DNA]</scope>
    <source>
        <strain evidence="2 3">FAN1</strain>
        <plasmid evidence="3">paof1 fan1 dna</plasmid>
    </source>
</reference>
<keyword evidence="2" id="KW-0614">Plasmid</keyword>
<dbReference type="Proteomes" id="UP000270034">
    <property type="component" value="Plasmid pAOF1"/>
</dbReference>
<evidence type="ECO:0000313" key="2">
    <source>
        <dbReference type="EMBL" id="BBC81787.1"/>
    </source>
</evidence>
<dbReference type="PANTHER" id="PTHR36113:SF3">
    <property type="entry name" value="SLL5075 PROTEIN"/>
    <property type="match status" value="1"/>
</dbReference>
<dbReference type="EMBL" id="AP018516">
    <property type="protein sequence ID" value="BBC81787.1"/>
    <property type="molecule type" value="Genomic_DNA"/>
</dbReference>
<accession>A0A2Z5ZNA8</accession>
<dbReference type="Gene3D" id="3.10.180.10">
    <property type="entry name" value="2,3-Dihydroxybiphenyl 1,2-Dioxygenase, domain 1"/>
    <property type="match status" value="1"/>
</dbReference>
<geneLocation type="plasmid" evidence="3">
    <name>paof1 fan1 dna</name>
</geneLocation>
<name>A0A2Z5ZNA8_9PROT</name>
<dbReference type="InterPro" id="IPR051332">
    <property type="entry name" value="Fosfomycin_Res_Enzymes"/>
</dbReference>
<dbReference type="InterPro" id="IPR004360">
    <property type="entry name" value="Glyas_Fos-R_dOase_dom"/>
</dbReference>
<dbReference type="KEGG" id="aot:AcetOri_orf00136p"/>
<dbReference type="InterPro" id="IPR029068">
    <property type="entry name" value="Glyas_Bleomycin-R_OHBP_Dase"/>
</dbReference>
<dbReference type="SUPFAM" id="SSF54593">
    <property type="entry name" value="Glyoxalase/Bleomycin resistance protein/Dihydroxybiphenyl dioxygenase"/>
    <property type="match status" value="1"/>
</dbReference>
<feature type="domain" description="VOC" evidence="1">
    <location>
        <begin position="57"/>
        <end position="176"/>
    </location>
</feature>
<dbReference type="CDD" id="cd06587">
    <property type="entry name" value="VOC"/>
    <property type="match status" value="1"/>
</dbReference>
<dbReference type="Pfam" id="PF00903">
    <property type="entry name" value="Glyoxalase"/>
    <property type="match status" value="1"/>
</dbReference>
<organism evidence="2 3">
    <name type="scientific">Acetobacter orientalis</name>
    <dbReference type="NCBI Taxonomy" id="146474"/>
    <lineage>
        <taxon>Bacteria</taxon>
        <taxon>Pseudomonadati</taxon>
        <taxon>Pseudomonadota</taxon>
        <taxon>Alphaproteobacteria</taxon>
        <taxon>Acetobacterales</taxon>
        <taxon>Acetobacteraceae</taxon>
        <taxon>Acetobacter</taxon>
    </lineage>
</organism>
<dbReference type="PANTHER" id="PTHR36113">
    <property type="entry name" value="LYASE, PUTATIVE-RELATED-RELATED"/>
    <property type="match status" value="1"/>
</dbReference>
<evidence type="ECO:0000313" key="3">
    <source>
        <dbReference type="Proteomes" id="UP000270034"/>
    </source>
</evidence>
<protein>
    <submittedName>
        <fullName evidence="2">Glyoxalase</fullName>
    </submittedName>
</protein>
<evidence type="ECO:0000259" key="1">
    <source>
        <dbReference type="PROSITE" id="PS51819"/>
    </source>
</evidence>
<dbReference type="InterPro" id="IPR037523">
    <property type="entry name" value="VOC_core"/>
</dbReference>
<sequence>MVTTCGLSGETVTLERINPFLAMAGHDEDRPRPWSVVFVQIAIGSCPSHQRKDTVMKLNHINLYSHDTEADRTMFEQYFGLRTLVVRGIKMAVLQDNDGLVLIVNHFDNKLEGFDYPRQFDILHIGFIQKSHEDVDALYERLSADGWEVQAPRNAHGAWSFYFKAKGGYFIEVTTLTPVRPEEAYQGTL</sequence>
<gene>
    <name evidence="2" type="ORF">AcetOrient_orf00136p</name>
</gene>
<dbReference type="PROSITE" id="PS51819">
    <property type="entry name" value="VOC"/>
    <property type="match status" value="1"/>
</dbReference>